<dbReference type="InterPro" id="IPR016722">
    <property type="entry name" value="DNA_pol_alpha_bsu"/>
</dbReference>
<reference evidence="3 4" key="1">
    <citation type="submission" date="2023-04" db="EMBL/GenBank/DDBJ databases">
        <title>Genome of Basidiobolus ranarum AG-B5.</title>
        <authorList>
            <person name="Stajich J.E."/>
            <person name="Carter-House D."/>
            <person name="Gryganskyi A."/>
        </authorList>
    </citation>
    <scope>NUCLEOTIDE SEQUENCE [LARGE SCALE GENOMIC DNA]</scope>
    <source>
        <strain evidence="3 4">AG-B5</strain>
    </source>
</reference>
<keyword evidence="2" id="KW-0539">Nucleus</keyword>
<feature type="non-terminal residue" evidence="3">
    <location>
        <position position="1"/>
    </location>
</feature>
<protein>
    <recommendedName>
        <fullName evidence="5">DNA polymerase alpha subunit B</fullName>
    </recommendedName>
</protein>
<dbReference type="Proteomes" id="UP001479436">
    <property type="component" value="Unassembled WGS sequence"/>
</dbReference>
<comment type="subcellular location">
    <subcellularLocation>
        <location evidence="1">Nucleus</location>
    </subcellularLocation>
</comment>
<evidence type="ECO:0000313" key="3">
    <source>
        <dbReference type="EMBL" id="KAK9762984.1"/>
    </source>
</evidence>
<evidence type="ECO:0000256" key="2">
    <source>
        <dbReference type="ARBA" id="ARBA00023242"/>
    </source>
</evidence>
<evidence type="ECO:0000256" key="1">
    <source>
        <dbReference type="ARBA" id="ARBA00004123"/>
    </source>
</evidence>
<organism evidence="3 4">
    <name type="scientific">Basidiobolus ranarum</name>
    <dbReference type="NCBI Taxonomy" id="34480"/>
    <lineage>
        <taxon>Eukaryota</taxon>
        <taxon>Fungi</taxon>
        <taxon>Fungi incertae sedis</taxon>
        <taxon>Zoopagomycota</taxon>
        <taxon>Entomophthoromycotina</taxon>
        <taxon>Basidiobolomycetes</taxon>
        <taxon>Basidiobolales</taxon>
        <taxon>Basidiobolaceae</taxon>
        <taxon>Basidiobolus</taxon>
    </lineage>
</organism>
<dbReference type="Gene3D" id="3.60.21.60">
    <property type="match status" value="1"/>
</dbReference>
<name>A0ABR2WND8_9FUNG</name>
<proteinExistence type="predicted"/>
<comment type="caution">
    <text evidence="3">The sequence shown here is derived from an EMBL/GenBank/DDBJ whole genome shotgun (WGS) entry which is preliminary data.</text>
</comment>
<evidence type="ECO:0000313" key="4">
    <source>
        <dbReference type="Proteomes" id="UP001479436"/>
    </source>
</evidence>
<dbReference type="EMBL" id="JASJQH010000762">
    <property type="protein sequence ID" value="KAK9762984.1"/>
    <property type="molecule type" value="Genomic_DNA"/>
</dbReference>
<evidence type="ECO:0008006" key="5">
    <source>
        <dbReference type="Google" id="ProtNLM"/>
    </source>
</evidence>
<accession>A0ABR2WND8</accession>
<dbReference type="PANTHER" id="PTHR23061">
    <property type="entry name" value="DNA POLYMERASE 2 ALPHA 70 KDA SUBUNIT"/>
    <property type="match status" value="1"/>
</dbReference>
<dbReference type="PANTHER" id="PTHR23061:SF12">
    <property type="entry name" value="DNA POLYMERASE ALPHA SUBUNIT B"/>
    <property type="match status" value="1"/>
</dbReference>
<sequence>FYPLFPATNNESNVDFQHLESTLSINPAPDVLILPSQLRYFVKNVENVVCVNPGQLTRKQIGGTFAKISIHPLPKETLSSEPIDSLKFHEIHNRTKVEIVRI</sequence>
<gene>
    <name evidence="3" type="ORF">K7432_010740</name>
</gene>
<keyword evidence="4" id="KW-1185">Reference proteome</keyword>